<dbReference type="AlphaFoldDB" id="A0A642UXP0"/>
<comment type="similarity">
    <text evidence="2">Belongs to the LU7TM family.</text>
</comment>
<evidence type="ECO:0000313" key="12">
    <source>
        <dbReference type="EMBL" id="KAA8907733.1"/>
    </source>
</evidence>
<feature type="transmembrane region" description="Helical" evidence="8">
    <location>
        <begin position="252"/>
        <end position="276"/>
    </location>
</feature>
<feature type="chain" id="PRO_5024897114" description="Membrane protein PTM1" evidence="9">
    <location>
        <begin position="17"/>
        <end position="588"/>
    </location>
</feature>
<evidence type="ECO:0000256" key="8">
    <source>
        <dbReference type="SAM" id="Phobius"/>
    </source>
</evidence>
<dbReference type="OrthoDB" id="19932at2759"/>
<evidence type="ECO:0000256" key="6">
    <source>
        <dbReference type="ARBA" id="ARBA00023136"/>
    </source>
</evidence>
<evidence type="ECO:0000313" key="13">
    <source>
        <dbReference type="Proteomes" id="UP000449547"/>
    </source>
</evidence>
<keyword evidence="4 9" id="KW-0732">Signal</keyword>
<dbReference type="Pfam" id="PF06814">
    <property type="entry name" value="GOST_TM"/>
    <property type="match status" value="1"/>
</dbReference>
<protein>
    <recommendedName>
        <fullName evidence="14">Membrane protein PTM1</fullName>
    </recommendedName>
</protein>
<dbReference type="GO" id="GO:0016020">
    <property type="term" value="C:membrane"/>
    <property type="evidence" value="ECO:0007669"/>
    <property type="project" value="UniProtKB-SubCell"/>
</dbReference>
<name>A0A642UXP0_DIURU</name>
<evidence type="ECO:0000256" key="3">
    <source>
        <dbReference type="ARBA" id="ARBA00022692"/>
    </source>
</evidence>
<evidence type="ECO:0000256" key="4">
    <source>
        <dbReference type="ARBA" id="ARBA00022729"/>
    </source>
</evidence>
<feature type="transmembrane region" description="Helical" evidence="8">
    <location>
        <begin position="182"/>
        <end position="203"/>
    </location>
</feature>
<dbReference type="GO" id="GO:0005829">
    <property type="term" value="C:cytosol"/>
    <property type="evidence" value="ECO:0007669"/>
    <property type="project" value="GOC"/>
</dbReference>
<feature type="domain" description="PTM1-like N-terminal" evidence="11">
    <location>
        <begin position="26"/>
        <end position="169"/>
    </location>
</feature>
<feature type="compositionally biased region" description="Basic and acidic residues" evidence="7">
    <location>
        <begin position="560"/>
        <end position="588"/>
    </location>
</feature>
<gene>
    <name evidence="12" type="ORF">DIURU_000420</name>
</gene>
<dbReference type="RefSeq" id="XP_034014739.1">
    <property type="nucleotide sequence ID" value="XM_034157047.1"/>
</dbReference>
<feature type="compositionally biased region" description="Polar residues" evidence="7">
    <location>
        <begin position="530"/>
        <end position="548"/>
    </location>
</feature>
<comment type="subcellular location">
    <subcellularLocation>
        <location evidence="1">Membrane</location>
        <topology evidence="1">Multi-pass membrane protein</topology>
    </subcellularLocation>
</comment>
<feature type="transmembrane region" description="Helical" evidence="8">
    <location>
        <begin position="297"/>
        <end position="316"/>
    </location>
</feature>
<dbReference type="GO" id="GO:0042147">
    <property type="term" value="P:retrograde transport, endosome to Golgi"/>
    <property type="evidence" value="ECO:0007669"/>
    <property type="project" value="TreeGrafter"/>
</dbReference>
<dbReference type="Pfam" id="PF21902">
    <property type="entry name" value="PTM1-like_N"/>
    <property type="match status" value="1"/>
</dbReference>
<reference evidence="12 13" key="1">
    <citation type="submission" date="2019-07" db="EMBL/GenBank/DDBJ databases">
        <title>Genome assembly of two rare yeast pathogens: Diutina rugosa and Trichomonascus ciferrii.</title>
        <authorList>
            <person name="Mixao V."/>
            <person name="Saus E."/>
            <person name="Hansen A."/>
            <person name="Lass-Flor C."/>
            <person name="Gabaldon T."/>
        </authorList>
    </citation>
    <scope>NUCLEOTIDE SEQUENCE [LARGE SCALE GENOMIC DNA]</scope>
    <source>
        <strain evidence="12 13">CBS 613</strain>
    </source>
</reference>
<dbReference type="GeneID" id="54779073"/>
<proteinExistence type="inferred from homology"/>
<keyword evidence="3 8" id="KW-0812">Transmembrane</keyword>
<evidence type="ECO:0000259" key="11">
    <source>
        <dbReference type="Pfam" id="PF21902"/>
    </source>
</evidence>
<evidence type="ECO:0008006" key="14">
    <source>
        <dbReference type="Google" id="ProtNLM"/>
    </source>
</evidence>
<dbReference type="OMA" id="TWGFYDF"/>
<feature type="signal peptide" evidence="9">
    <location>
        <begin position="1"/>
        <end position="16"/>
    </location>
</feature>
<dbReference type="EMBL" id="SWFT01000019">
    <property type="protein sequence ID" value="KAA8907733.1"/>
    <property type="molecule type" value="Genomic_DNA"/>
</dbReference>
<feature type="transmembrane region" description="Helical" evidence="8">
    <location>
        <begin position="381"/>
        <end position="406"/>
    </location>
</feature>
<dbReference type="InterPro" id="IPR053937">
    <property type="entry name" value="GOST_TM"/>
</dbReference>
<feature type="region of interest" description="Disordered" evidence="7">
    <location>
        <begin position="486"/>
        <end position="588"/>
    </location>
</feature>
<dbReference type="InterPro" id="IPR053938">
    <property type="entry name" value="PTM1-like_N"/>
</dbReference>
<evidence type="ECO:0000256" key="9">
    <source>
        <dbReference type="SAM" id="SignalP"/>
    </source>
</evidence>
<keyword evidence="13" id="KW-1185">Reference proteome</keyword>
<dbReference type="PANTHER" id="PTHR21229">
    <property type="entry name" value="LUNG SEVEN TRANSMEMBRANE RECEPTOR"/>
    <property type="match status" value="1"/>
</dbReference>
<feature type="transmembrane region" description="Helical" evidence="8">
    <location>
        <begin position="336"/>
        <end position="360"/>
    </location>
</feature>
<keyword evidence="6 8" id="KW-0472">Membrane</keyword>
<comment type="caution">
    <text evidence="12">The sequence shown here is derived from an EMBL/GenBank/DDBJ whole genome shotgun (WGS) entry which is preliminary data.</text>
</comment>
<evidence type="ECO:0000256" key="7">
    <source>
        <dbReference type="SAM" id="MobiDB-lite"/>
    </source>
</evidence>
<accession>A0A642UXP0</accession>
<dbReference type="InterPro" id="IPR009637">
    <property type="entry name" value="GPR107/GPR108-like"/>
</dbReference>
<evidence type="ECO:0000259" key="10">
    <source>
        <dbReference type="Pfam" id="PF06814"/>
    </source>
</evidence>
<sequence>MKWSIPLCALISAAAANTVGFNYKKSQVCAGIYSKDDWGGSHQPSVELQINQYENKKYKEGEEPRPVPDIDVSYIIFEYRDLEHIGIEVDGKRHYLCNKDMIEKGVCTEEQKGNFMYQGGNHTSTIMTGQLNHLGKANLEYNVSKTGYYCVSTVSIYQRKYSGEVSFQNAFGYLSASEVPKLPAYGIMSILYLVALALFGFQFFKKRKQNQILPLQRYLLAMLGFLTFDSIVEWSYYDLLNSTRKTTSGFNIFYMIFLSFLNAIKISGTFYILLLIAMGYGVVVPKLPKKIMLRCKILAGANFVASMVYLIGTYYSGSIMSISRTTDIEDNNLGGIWGLFAYIPIAITMTIYYFFILVSIRNTIKGLQEQRQVIKLHLYENLFRIVFFSVVLTFAGLVLSSFIFLSMSSTELMEEHWKGTFFIYDFWPSVVFFIVFLGVAWLWRPTETSYMLAISQQLSADDPEEDENGNYQRGHEFELDDLSLMSHSDDEAGGDANRNLRNDSLDLPHDQAPAHKKTEEENPFEDAATLGTSAPLESSSTRRSNDNTLFELGDDDSDHEDDRLNEDANEDDRLTDTNDKKDHPRKDE</sequence>
<dbReference type="GO" id="GO:0005794">
    <property type="term" value="C:Golgi apparatus"/>
    <property type="evidence" value="ECO:0007669"/>
    <property type="project" value="TreeGrafter"/>
</dbReference>
<feature type="compositionally biased region" description="Basic and acidic residues" evidence="7">
    <location>
        <begin position="498"/>
        <end position="520"/>
    </location>
</feature>
<keyword evidence="5 8" id="KW-1133">Transmembrane helix</keyword>
<dbReference type="PANTHER" id="PTHR21229:SF1">
    <property type="entry name" value="GH17801P"/>
    <property type="match status" value="1"/>
</dbReference>
<dbReference type="Proteomes" id="UP000449547">
    <property type="component" value="Unassembled WGS sequence"/>
</dbReference>
<dbReference type="VEuPathDB" id="FungiDB:DIURU_000420"/>
<feature type="transmembrane region" description="Helical" evidence="8">
    <location>
        <begin position="426"/>
        <end position="443"/>
    </location>
</feature>
<feature type="domain" description="GOST seven transmembrane" evidence="10">
    <location>
        <begin position="180"/>
        <end position="449"/>
    </location>
</feature>
<evidence type="ECO:0000256" key="2">
    <source>
        <dbReference type="ARBA" id="ARBA00007883"/>
    </source>
</evidence>
<evidence type="ECO:0000256" key="5">
    <source>
        <dbReference type="ARBA" id="ARBA00022989"/>
    </source>
</evidence>
<organism evidence="12 13">
    <name type="scientific">Diutina rugosa</name>
    <name type="common">Yeast</name>
    <name type="synonym">Candida rugosa</name>
    <dbReference type="NCBI Taxonomy" id="5481"/>
    <lineage>
        <taxon>Eukaryota</taxon>
        <taxon>Fungi</taxon>
        <taxon>Dikarya</taxon>
        <taxon>Ascomycota</taxon>
        <taxon>Saccharomycotina</taxon>
        <taxon>Pichiomycetes</taxon>
        <taxon>Debaryomycetaceae</taxon>
        <taxon>Diutina</taxon>
    </lineage>
</organism>
<evidence type="ECO:0000256" key="1">
    <source>
        <dbReference type="ARBA" id="ARBA00004141"/>
    </source>
</evidence>
<feature type="transmembrane region" description="Helical" evidence="8">
    <location>
        <begin position="215"/>
        <end position="232"/>
    </location>
</feature>